<dbReference type="AlphaFoldDB" id="A0A182PX62"/>
<dbReference type="Pfam" id="PF00078">
    <property type="entry name" value="RVT_1"/>
    <property type="match status" value="1"/>
</dbReference>
<evidence type="ECO:0000259" key="1">
    <source>
        <dbReference type="PROSITE" id="PS50878"/>
    </source>
</evidence>
<reference evidence="2" key="2">
    <citation type="submission" date="2020-05" db="UniProtKB">
        <authorList>
            <consortium name="EnsemblMetazoa"/>
        </authorList>
    </citation>
    <scope>IDENTIFICATION</scope>
    <source>
        <strain evidence="2">Epiroticus2</strain>
    </source>
</reference>
<protein>
    <submittedName>
        <fullName evidence="2">Reverse transcriptase domain-containing protein</fullName>
    </submittedName>
</protein>
<dbReference type="PROSITE" id="PS50878">
    <property type="entry name" value="RT_POL"/>
    <property type="match status" value="1"/>
</dbReference>
<evidence type="ECO:0000313" key="2">
    <source>
        <dbReference type="EnsemblMetazoa" id="AEPI011549-PA"/>
    </source>
</evidence>
<feature type="domain" description="Reverse transcriptase" evidence="1">
    <location>
        <begin position="73"/>
        <end position="229"/>
    </location>
</feature>
<dbReference type="InterPro" id="IPR000477">
    <property type="entry name" value="RT_dom"/>
</dbReference>
<dbReference type="EnsemblMetazoa" id="AEPI011549-RA">
    <property type="protein sequence ID" value="AEPI011549-PA"/>
    <property type="gene ID" value="AEPI011549"/>
</dbReference>
<proteinExistence type="predicted"/>
<dbReference type="VEuPathDB" id="VectorBase:AEPI011549"/>
<dbReference type="Proteomes" id="UP000075885">
    <property type="component" value="Unassembled WGS sequence"/>
</dbReference>
<keyword evidence="3" id="KW-1185">Reference proteome</keyword>
<dbReference type="CDD" id="cd01650">
    <property type="entry name" value="RT_nLTR_like"/>
    <property type="match status" value="1"/>
</dbReference>
<dbReference type="STRING" id="199890.A0A182PX62"/>
<reference evidence="3" key="1">
    <citation type="submission" date="2013-03" db="EMBL/GenBank/DDBJ databases">
        <title>The Genome Sequence of Anopheles epiroticus epiroticus2.</title>
        <authorList>
            <consortium name="The Broad Institute Genomics Platform"/>
            <person name="Neafsey D.E."/>
            <person name="Howell P."/>
            <person name="Walker B."/>
            <person name="Young S.K."/>
            <person name="Zeng Q."/>
            <person name="Gargeya S."/>
            <person name="Fitzgerald M."/>
            <person name="Haas B."/>
            <person name="Abouelleil A."/>
            <person name="Allen A.W."/>
            <person name="Alvarado L."/>
            <person name="Arachchi H.M."/>
            <person name="Berlin A.M."/>
            <person name="Chapman S.B."/>
            <person name="Gainer-Dewar J."/>
            <person name="Goldberg J."/>
            <person name="Griggs A."/>
            <person name="Gujja S."/>
            <person name="Hansen M."/>
            <person name="Howarth C."/>
            <person name="Imamovic A."/>
            <person name="Ireland A."/>
            <person name="Larimer J."/>
            <person name="McCowan C."/>
            <person name="Murphy C."/>
            <person name="Pearson M."/>
            <person name="Poon T.W."/>
            <person name="Priest M."/>
            <person name="Roberts A."/>
            <person name="Saif S."/>
            <person name="Shea T."/>
            <person name="Sisk P."/>
            <person name="Sykes S."/>
            <person name="Wortman J."/>
            <person name="Nusbaum C."/>
            <person name="Birren B."/>
        </authorList>
    </citation>
    <scope>NUCLEOTIDE SEQUENCE [LARGE SCALE GENOMIC DNA]</scope>
    <source>
        <strain evidence="3">Epiroticus2</strain>
    </source>
</reference>
<dbReference type="PANTHER" id="PTHR19446">
    <property type="entry name" value="REVERSE TRANSCRIPTASES"/>
    <property type="match status" value="1"/>
</dbReference>
<name>A0A182PX62_9DIPT</name>
<organism evidence="2 3">
    <name type="scientific">Anopheles epiroticus</name>
    <dbReference type="NCBI Taxonomy" id="199890"/>
    <lineage>
        <taxon>Eukaryota</taxon>
        <taxon>Metazoa</taxon>
        <taxon>Ecdysozoa</taxon>
        <taxon>Arthropoda</taxon>
        <taxon>Hexapoda</taxon>
        <taxon>Insecta</taxon>
        <taxon>Pterygota</taxon>
        <taxon>Neoptera</taxon>
        <taxon>Endopterygota</taxon>
        <taxon>Diptera</taxon>
        <taxon>Nematocera</taxon>
        <taxon>Culicoidea</taxon>
        <taxon>Culicidae</taxon>
        <taxon>Anophelinae</taxon>
        <taxon>Anopheles</taxon>
    </lineage>
</organism>
<evidence type="ECO:0000313" key="3">
    <source>
        <dbReference type="Proteomes" id="UP000075885"/>
    </source>
</evidence>
<sequence length="229" mass="25837">MMNRVYLSGTFPAIWNDCIVVPVHKKGDRMDPSNYRGIVLISCVLKVLTKVLANRLQSVAQKLGLYILVMMNRVYLSGTFPAIWNDCIVVPVHKKGDRMDPSNYRGIVLISCVLKVLTKVLANRLQSVAQKVIRKEQTGFMRAEECTAQAACLLEACQRRKFRGEKTLLCFLDLKKAYDLVPHKRLLSKLRAIGLGATMVRFIAAMYNNTSIRVRIGSSIGEPMNYKRG</sequence>
<accession>A0A182PX62</accession>